<evidence type="ECO:0000256" key="1">
    <source>
        <dbReference type="SAM" id="SignalP"/>
    </source>
</evidence>
<name>A0A813J773_POLGL</name>
<accession>A0A813J773</accession>
<feature type="signal peptide" evidence="1">
    <location>
        <begin position="1"/>
        <end position="23"/>
    </location>
</feature>
<keyword evidence="1" id="KW-0732">Signal</keyword>
<gene>
    <name evidence="2" type="ORF">PGLA2088_LOCUS16875</name>
</gene>
<feature type="chain" id="PRO_5032706472" evidence="1">
    <location>
        <begin position="24"/>
        <end position="479"/>
    </location>
</feature>
<evidence type="ECO:0000313" key="2">
    <source>
        <dbReference type="EMBL" id="CAE8668296.1"/>
    </source>
</evidence>
<dbReference type="AlphaFoldDB" id="A0A813J773"/>
<dbReference type="Proteomes" id="UP000626109">
    <property type="component" value="Unassembled WGS sequence"/>
</dbReference>
<sequence>MLRSILLLAAAQAIGLLTAAAQAEQPLQPALNEQAVAEAIWLAYEKEHLAWETYLVFEKPGVLRELHTAALAAIRAAPQDFLWLEQVAPQLEAWAVAAETVSSSLPSFEAASCNALPLLLDELWETGLASQSMDVLLHATGLYDQVSFALGYSKCCRSMVEDTFEATLRSLYESPEPWLINSTSWRTGMFWRCSEWHFWGTLPGKIRSGTRGTLWEAVLKHMDYRLYGIMEPLTVQFAIMPRCVLRSLLHKWEAPFTYDRFFNVYSNCVPTSLAYAMDHLILSGNMRRAEEVFEIARSFEVRGSNLVDWTSLHMTGIHFLPQVAQWPWWQAHPEIKPYVDFLEEHFELLADEWQLSEQAPQYQEDLFPSTSRRLIWRGVDFWTSEAQHENAACALSPRICEALNALQWDGAELHINGTAVPFTRGKAIAWQDGWRHEASWEKGGGYWPDIYRHLLDDSSGKATLDVVSKTLGPWDRDVA</sequence>
<reference evidence="2" key="1">
    <citation type="submission" date="2021-02" db="EMBL/GenBank/DDBJ databases">
        <authorList>
            <person name="Dougan E. K."/>
            <person name="Rhodes N."/>
            <person name="Thang M."/>
            <person name="Chan C."/>
        </authorList>
    </citation>
    <scope>NUCLEOTIDE SEQUENCE</scope>
</reference>
<evidence type="ECO:0000313" key="3">
    <source>
        <dbReference type="Proteomes" id="UP000626109"/>
    </source>
</evidence>
<organism evidence="2 3">
    <name type="scientific">Polarella glacialis</name>
    <name type="common">Dinoflagellate</name>
    <dbReference type="NCBI Taxonomy" id="89957"/>
    <lineage>
        <taxon>Eukaryota</taxon>
        <taxon>Sar</taxon>
        <taxon>Alveolata</taxon>
        <taxon>Dinophyceae</taxon>
        <taxon>Suessiales</taxon>
        <taxon>Suessiaceae</taxon>
        <taxon>Polarella</taxon>
    </lineage>
</organism>
<comment type="caution">
    <text evidence="2">The sequence shown here is derived from an EMBL/GenBank/DDBJ whole genome shotgun (WGS) entry which is preliminary data.</text>
</comment>
<protein>
    <submittedName>
        <fullName evidence="2">Uncharacterized protein</fullName>
    </submittedName>
</protein>
<dbReference type="EMBL" id="CAJNNW010021654">
    <property type="protein sequence ID" value="CAE8668296.1"/>
    <property type="molecule type" value="Genomic_DNA"/>
</dbReference>
<proteinExistence type="predicted"/>